<evidence type="ECO:0000313" key="3">
    <source>
        <dbReference type="Proteomes" id="UP000543554"/>
    </source>
</evidence>
<organism evidence="2 3">
    <name type="scientific">Methylorubrum thiocyanatum</name>
    <dbReference type="NCBI Taxonomy" id="47958"/>
    <lineage>
        <taxon>Bacteria</taxon>
        <taxon>Pseudomonadati</taxon>
        <taxon>Pseudomonadota</taxon>
        <taxon>Alphaproteobacteria</taxon>
        <taxon>Hyphomicrobiales</taxon>
        <taxon>Methylobacteriaceae</taxon>
        <taxon>Methylorubrum</taxon>
    </lineage>
</organism>
<comment type="caution">
    <text evidence="2">The sequence shown here is derived from an EMBL/GenBank/DDBJ whole genome shotgun (WGS) entry which is preliminary data.</text>
</comment>
<name>A0AA40S1H8_9HYPH</name>
<protein>
    <recommendedName>
        <fullName evidence="1">DUF5615 domain-containing protein</fullName>
    </recommendedName>
</protein>
<sequence>MNLFIDECLSDEVTRMAIERGHWNSTSVKRRGLQGMPDWKLLPIVLAEDLTLVTKNSIDFRGPADAQGSKGLYAALDLHAGLICLNGPPGMDLDLQRDLFAIALDKLAALGDDLVNRVLDVTLEADGDVIIRLYDLPKR</sequence>
<gene>
    <name evidence="2" type="ORF">HNR51_001959</name>
</gene>
<proteinExistence type="predicted"/>
<dbReference type="InterPro" id="IPR041049">
    <property type="entry name" value="DUF5615"/>
</dbReference>
<dbReference type="Proteomes" id="UP000543554">
    <property type="component" value="Unassembled WGS sequence"/>
</dbReference>
<evidence type="ECO:0000259" key="1">
    <source>
        <dbReference type="Pfam" id="PF18480"/>
    </source>
</evidence>
<reference evidence="2 3" key="1">
    <citation type="submission" date="2020-08" db="EMBL/GenBank/DDBJ databases">
        <title>Genomic Encyclopedia of Type Strains, Phase IV (KMG-IV): sequencing the most valuable type-strain genomes for metagenomic binning, comparative biology and taxonomic classification.</title>
        <authorList>
            <person name="Goeker M."/>
        </authorList>
    </citation>
    <scope>NUCLEOTIDE SEQUENCE [LARGE SCALE GENOMIC DNA]</scope>
    <source>
        <strain evidence="2 3">DSM 11490</strain>
    </source>
</reference>
<keyword evidence="3" id="KW-1185">Reference proteome</keyword>
<dbReference type="Pfam" id="PF18480">
    <property type="entry name" value="DUF5615"/>
    <property type="match status" value="1"/>
</dbReference>
<dbReference type="EMBL" id="JACJIB010000003">
    <property type="protein sequence ID" value="MBA8912881.1"/>
    <property type="molecule type" value="Genomic_DNA"/>
</dbReference>
<dbReference type="RefSeq" id="WP_182554796.1">
    <property type="nucleotide sequence ID" value="NZ_BPRF01000038.1"/>
</dbReference>
<accession>A0AA40S1H8</accession>
<dbReference type="AlphaFoldDB" id="A0AA40S1H8"/>
<evidence type="ECO:0000313" key="2">
    <source>
        <dbReference type="EMBL" id="MBA8912881.1"/>
    </source>
</evidence>
<feature type="domain" description="DUF5615" evidence="1">
    <location>
        <begin position="1"/>
        <end position="62"/>
    </location>
</feature>